<name>A0ACD1G445_9EURO</name>
<dbReference type="EMBL" id="KZ825357">
    <property type="protein sequence ID" value="RAH44019.1"/>
    <property type="molecule type" value="Genomic_DNA"/>
</dbReference>
<accession>A0ACD1G445</accession>
<gene>
    <name evidence="1" type="ORF">BO95DRAFT_444589</name>
</gene>
<protein>
    <submittedName>
        <fullName evidence="1">Uncharacterized protein</fullName>
    </submittedName>
</protein>
<dbReference type="Proteomes" id="UP000249057">
    <property type="component" value="Unassembled WGS sequence"/>
</dbReference>
<evidence type="ECO:0000313" key="2">
    <source>
        <dbReference type="Proteomes" id="UP000249057"/>
    </source>
</evidence>
<evidence type="ECO:0000313" key="1">
    <source>
        <dbReference type="EMBL" id="RAH44019.1"/>
    </source>
</evidence>
<sequence length="67" mass="7463">MFIKHITRVTDVLPPSQQTPNPHPVPFSPSRAPHRPCSKPGDPTRKPNAGVDRESFRQHRPSTTANS</sequence>
<reference evidence="1" key="1">
    <citation type="submission" date="2018-02" db="EMBL/GenBank/DDBJ databases">
        <title>The genomes of Aspergillus section Nigri reveals drivers in fungal speciation.</title>
        <authorList>
            <consortium name="DOE Joint Genome Institute"/>
            <person name="Vesth T.C."/>
            <person name="Nybo J."/>
            <person name="Theobald S."/>
            <person name="Brandl J."/>
            <person name="Frisvad J.C."/>
            <person name="Nielsen K.F."/>
            <person name="Lyhne E.K."/>
            <person name="Kogle M.E."/>
            <person name="Kuo A."/>
            <person name="Riley R."/>
            <person name="Clum A."/>
            <person name="Nolan M."/>
            <person name="Lipzen A."/>
            <person name="Salamov A."/>
            <person name="Henrissat B."/>
            <person name="Wiebenga A."/>
            <person name="De vries R.P."/>
            <person name="Grigoriev I.V."/>
            <person name="Mortensen U.H."/>
            <person name="Andersen M.R."/>
            <person name="Baker S.E."/>
        </authorList>
    </citation>
    <scope>NUCLEOTIDE SEQUENCE</scope>
    <source>
        <strain evidence="1">CBS 621.78</strain>
    </source>
</reference>
<organism evidence="1 2">
    <name type="scientific">Aspergillus brunneoviolaceus CBS 621.78</name>
    <dbReference type="NCBI Taxonomy" id="1450534"/>
    <lineage>
        <taxon>Eukaryota</taxon>
        <taxon>Fungi</taxon>
        <taxon>Dikarya</taxon>
        <taxon>Ascomycota</taxon>
        <taxon>Pezizomycotina</taxon>
        <taxon>Eurotiomycetes</taxon>
        <taxon>Eurotiomycetidae</taxon>
        <taxon>Eurotiales</taxon>
        <taxon>Aspergillaceae</taxon>
        <taxon>Aspergillus</taxon>
        <taxon>Aspergillus subgen. Circumdati</taxon>
    </lineage>
</organism>
<proteinExistence type="predicted"/>
<keyword evidence="2" id="KW-1185">Reference proteome</keyword>